<keyword evidence="7" id="KW-1015">Disulfide bond</keyword>
<name>M7B5T5_CHEMY</name>
<evidence type="ECO:0000313" key="10">
    <source>
        <dbReference type="EMBL" id="EMP32499.1"/>
    </source>
</evidence>
<dbReference type="EMBL" id="KB540352">
    <property type="protein sequence ID" value="EMP32499.1"/>
    <property type="molecule type" value="Genomic_DNA"/>
</dbReference>
<dbReference type="InterPro" id="IPR051941">
    <property type="entry name" value="BG_Antigen-Binding_Lectin"/>
</dbReference>
<dbReference type="SUPFAM" id="SSF49785">
    <property type="entry name" value="Galactose-binding domain-like"/>
    <property type="match status" value="1"/>
</dbReference>
<keyword evidence="5" id="KW-0430">Lectin</keyword>
<evidence type="ECO:0000256" key="7">
    <source>
        <dbReference type="ARBA" id="ARBA00023157"/>
    </source>
</evidence>
<dbReference type="SMART" id="SM00607">
    <property type="entry name" value="FTP"/>
    <property type="match status" value="1"/>
</dbReference>
<sequence length="199" mass="21267">MGVTVKSWERGHCRERGWRGPVMERVTVASKWAIGYSKCPYRPGQSKSAWNLALRCPATQSSTYQNYGPEKAGAEKAVDGNHNGIWDNGSRTPTDCATEPRGGGGLGSPRSVSAVMVKNREDCCGERIKGAQIHVGDSKAGHGKDDPICGTITDTTPGSISTISCNGMEGRYVTITIPDRVESLTLCEVEVYGTPVGDC</sequence>
<dbReference type="GO" id="GO:0010185">
    <property type="term" value="P:regulation of cellular defense response"/>
    <property type="evidence" value="ECO:0007669"/>
    <property type="project" value="UniProtKB-ARBA"/>
</dbReference>
<comment type="subunit">
    <text evidence="3">Homotrimer.</text>
</comment>
<evidence type="ECO:0000256" key="6">
    <source>
        <dbReference type="ARBA" id="ARBA00022837"/>
    </source>
</evidence>
<dbReference type="GO" id="GO:0001868">
    <property type="term" value="P:regulation of complement activation, lectin pathway"/>
    <property type="evidence" value="ECO:0007669"/>
    <property type="project" value="UniProtKB-ARBA"/>
</dbReference>
<evidence type="ECO:0000313" key="11">
    <source>
        <dbReference type="Proteomes" id="UP000031443"/>
    </source>
</evidence>
<dbReference type="PANTHER" id="PTHR45713">
    <property type="entry name" value="FTP DOMAIN-CONTAINING PROTEIN"/>
    <property type="match status" value="1"/>
</dbReference>
<proteinExistence type="inferred from homology"/>
<reference evidence="11" key="1">
    <citation type="journal article" date="2013" name="Nat. Genet.">
        <title>The draft genomes of soft-shell turtle and green sea turtle yield insights into the development and evolution of the turtle-specific body plan.</title>
        <authorList>
            <person name="Wang Z."/>
            <person name="Pascual-Anaya J."/>
            <person name="Zadissa A."/>
            <person name="Li W."/>
            <person name="Niimura Y."/>
            <person name="Huang Z."/>
            <person name="Li C."/>
            <person name="White S."/>
            <person name="Xiong Z."/>
            <person name="Fang D."/>
            <person name="Wang B."/>
            <person name="Ming Y."/>
            <person name="Chen Y."/>
            <person name="Zheng Y."/>
            <person name="Kuraku S."/>
            <person name="Pignatelli M."/>
            <person name="Herrero J."/>
            <person name="Beal K."/>
            <person name="Nozawa M."/>
            <person name="Li Q."/>
            <person name="Wang J."/>
            <person name="Zhang H."/>
            <person name="Yu L."/>
            <person name="Shigenobu S."/>
            <person name="Wang J."/>
            <person name="Liu J."/>
            <person name="Flicek P."/>
            <person name="Searle S."/>
            <person name="Wang J."/>
            <person name="Kuratani S."/>
            <person name="Yin Y."/>
            <person name="Aken B."/>
            <person name="Zhang G."/>
            <person name="Irie N."/>
        </authorList>
    </citation>
    <scope>NUCLEOTIDE SEQUENCE [LARGE SCALE GENOMIC DNA]</scope>
</reference>
<dbReference type="InterPro" id="IPR008979">
    <property type="entry name" value="Galactose-bd-like_sf"/>
</dbReference>
<organism evidence="10 11">
    <name type="scientific">Chelonia mydas</name>
    <name type="common">Green sea-turtle</name>
    <name type="synonym">Chelonia agassizi</name>
    <dbReference type="NCBI Taxonomy" id="8469"/>
    <lineage>
        <taxon>Eukaryota</taxon>
        <taxon>Metazoa</taxon>
        <taxon>Chordata</taxon>
        <taxon>Craniata</taxon>
        <taxon>Vertebrata</taxon>
        <taxon>Euteleostomi</taxon>
        <taxon>Archelosauria</taxon>
        <taxon>Testudinata</taxon>
        <taxon>Testudines</taxon>
        <taxon>Cryptodira</taxon>
        <taxon>Durocryptodira</taxon>
        <taxon>Americhelydia</taxon>
        <taxon>Chelonioidea</taxon>
        <taxon>Cheloniidae</taxon>
        <taxon>Chelonia</taxon>
    </lineage>
</organism>
<keyword evidence="6" id="KW-0106">Calcium</keyword>
<evidence type="ECO:0000256" key="4">
    <source>
        <dbReference type="ARBA" id="ARBA00022723"/>
    </source>
</evidence>
<keyword evidence="11" id="KW-1185">Reference proteome</keyword>
<comment type="function">
    <text evidence="1">Acts as a defensive agent. Recognizes blood group fucosylated oligosaccharides including A, B, H and Lewis B-type antigens. Does not recognize Lewis A antigen and has low affinity for monovalent haptens.</text>
</comment>
<dbReference type="GO" id="GO:0046872">
    <property type="term" value="F:metal ion binding"/>
    <property type="evidence" value="ECO:0007669"/>
    <property type="project" value="UniProtKB-KW"/>
</dbReference>
<dbReference type="Proteomes" id="UP000031443">
    <property type="component" value="Unassembled WGS sequence"/>
</dbReference>
<dbReference type="AlphaFoldDB" id="M7B5T5"/>
<evidence type="ECO:0000259" key="9">
    <source>
        <dbReference type="SMART" id="SM00607"/>
    </source>
</evidence>
<gene>
    <name evidence="10" type="ORF">UY3_10373</name>
</gene>
<dbReference type="InterPro" id="IPR006585">
    <property type="entry name" value="FTP1"/>
</dbReference>
<dbReference type="PANTHER" id="PTHR45713:SF11">
    <property type="entry name" value="FUCOLECTIN TACHYLECTIN-4 PENTRAXIN-1 DOMAIN-CONTAINING PROTEIN"/>
    <property type="match status" value="1"/>
</dbReference>
<protein>
    <submittedName>
        <fullName evidence="10">Pentraxin fusion protein</fullName>
    </submittedName>
</protein>
<keyword evidence="4" id="KW-0479">Metal-binding</keyword>
<evidence type="ECO:0000256" key="2">
    <source>
        <dbReference type="ARBA" id="ARBA00010147"/>
    </source>
</evidence>
<feature type="region of interest" description="Disordered" evidence="8">
    <location>
        <begin position="85"/>
        <end position="110"/>
    </location>
</feature>
<dbReference type="Gene3D" id="2.60.120.260">
    <property type="entry name" value="Galactose-binding domain-like"/>
    <property type="match status" value="1"/>
</dbReference>
<feature type="domain" description="Fucolectin tachylectin-4 pentraxin-1" evidence="9">
    <location>
        <begin position="49"/>
        <end position="197"/>
    </location>
</feature>
<evidence type="ECO:0000256" key="3">
    <source>
        <dbReference type="ARBA" id="ARBA00011233"/>
    </source>
</evidence>
<dbReference type="Pfam" id="PF22633">
    <property type="entry name" value="F5_F8_type_C_2"/>
    <property type="match status" value="1"/>
</dbReference>
<evidence type="ECO:0000256" key="1">
    <source>
        <dbReference type="ARBA" id="ARBA00002219"/>
    </source>
</evidence>
<accession>M7B5T5</accession>
<evidence type="ECO:0000256" key="5">
    <source>
        <dbReference type="ARBA" id="ARBA00022734"/>
    </source>
</evidence>
<comment type="similarity">
    <text evidence="2">Belongs to the fucolectin family.</text>
</comment>
<evidence type="ECO:0000256" key="8">
    <source>
        <dbReference type="SAM" id="MobiDB-lite"/>
    </source>
</evidence>
<dbReference type="GO" id="GO:0042806">
    <property type="term" value="F:fucose binding"/>
    <property type="evidence" value="ECO:0007669"/>
    <property type="project" value="UniProtKB-ARBA"/>
</dbReference>